<dbReference type="PANTHER" id="PTHR43619">
    <property type="entry name" value="S-ADENOSYL-L-METHIONINE-DEPENDENT METHYLTRANSFERASE YKTD-RELATED"/>
    <property type="match status" value="1"/>
</dbReference>
<evidence type="ECO:0000256" key="1">
    <source>
        <dbReference type="ARBA" id="ARBA00003907"/>
    </source>
</evidence>
<protein>
    <recommendedName>
        <fullName evidence="6">S-adenosyl-L-methionine-dependent methyltransferase</fullName>
        <ecNumber evidence="6">2.1.1.-</ecNumber>
    </recommendedName>
</protein>
<evidence type="ECO:0000313" key="8">
    <source>
        <dbReference type="Proteomes" id="UP000622552"/>
    </source>
</evidence>
<keyword evidence="5 6" id="KW-0949">S-adenosyl-L-methionine</keyword>
<name>A0A8J7GQS3_9ACTN</name>
<keyword evidence="3 6" id="KW-0489">Methyltransferase</keyword>
<dbReference type="InterPro" id="IPR011610">
    <property type="entry name" value="SAM_mthyl_Trfase_ML2640-like"/>
</dbReference>
<dbReference type="GO" id="GO:0008168">
    <property type="term" value="F:methyltransferase activity"/>
    <property type="evidence" value="ECO:0007669"/>
    <property type="project" value="UniProtKB-UniRule"/>
</dbReference>
<sequence>MDEAVQSTNDWMAAIRAHETARADRYLRDPYATLLTGPDPEGTLAALRAMNSPVDIVIVRGRFGDEALTRALARGVRQAVSLGAGTDTRGYRLDLPEDLVLYELDLPGRLAAKHHVLATAGLTPSCRISPVETDLRGDWTSALAAAGHRPDRPTAWIVEGLFYYLDPATADTLLGQLTARSAPGSSVQLDIPADDYLTDPANTEWLAYLVERGSPFLGHTADPTGWLAGHGWTAESYQPTTLDTCPWLPPPPARLTSSYRHLWHVHATR</sequence>
<keyword evidence="4" id="KW-0808">Transferase</keyword>
<evidence type="ECO:0000256" key="3">
    <source>
        <dbReference type="ARBA" id="ARBA00022603"/>
    </source>
</evidence>
<dbReference type="PANTHER" id="PTHR43619:SF2">
    <property type="entry name" value="S-ADENOSYL-L-METHIONINE-DEPENDENT METHYLTRANSFERASES SUPERFAMILY PROTEIN"/>
    <property type="match status" value="1"/>
</dbReference>
<dbReference type="Pfam" id="PF04072">
    <property type="entry name" value="LCM"/>
    <property type="match status" value="1"/>
</dbReference>
<dbReference type="GO" id="GO:0032259">
    <property type="term" value="P:methylation"/>
    <property type="evidence" value="ECO:0007669"/>
    <property type="project" value="UniProtKB-KW"/>
</dbReference>
<comment type="caution">
    <text evidence="7">The sequence shown here is derived from an EMBL/GenBank/DDBJ whole genome shotgun (WGS) entry which is preliminary data.</text>
</comment>
<dbReference type="InterPro" id="IPR029063">
    <property type="entry name" value="SAM-dependent_MTases_sf"/>
</dbReference>
<comment type="similarity">
    <text evidence="2 6">Belongs to the UPF0677 family.</text>
</comment>
<proteinExistence type="inferred from homology"/>
<gene>
    <name evidence="7" type="ORF">IW245_003383</name>
</gene>
<dbReference type="Proteomes" id="UP000622552">
    <property type="component" value="Unassembled WGS sequence"/>
</dbReference>
<accession>A0A8J7GQS3</accession>
<dbReference type="NCBIfam" id="TIGR00027">
    <property type="entry name" value="mthyl_TIGR00027"/>
    <property type="match status" value="1"/>
</dbReference>
<comment type="function">
    <text evidence="1 6">Exhibits S-adenosyl-L-methionine-dependent methyltransferase activity.</text>
</comment>
<evidence type="ECO:0000256" key="6">
    <source>
        <dbReference type="RuleBase" id="RU362030"/>
    </source>
</evidence>
<dbReference type="InterPro" id="IPR007213">
    <property type="entry name" value="Ppm1/Ppm2/Tcmp"/>
</dbReference>
<dbReference type="SUPFAM" id="SSF53335">
    <property type="entry name" value="S-adenosyl-L-methionine-dependent methyltransferases"/>
    <property type="match status" value="1"/>
</dbReference>
<dbReference type="EC" id="2.1.1.-" evidence="6"/>
<dbReference type="Gene3D" id="3.40.50.150">
    <property type="entry name" value="Vaccinia Virus protein VP39"/>
    <property type="match status" value="1"/>
</dbReference>
<evidence type="ECO:0000256" key="5">
    <source>
        <dbReference type="ARBA" id="ARBA00022691"/>
    </source>
</evidence>
<dbReference type="AlphaFoldDB" id="A0A8J7GQS3"/>
<dbReference type="RefSeq" id="WP_197004078.1">
    <property type="nucleotide sequence ID" value="NZ_BONS01000022.1"/>
</dbReference>
<organism evidence="7 8">
    <name type="scientific">Longispora fulva</name>
    <dbReference type="NCBI Taxonomy" id="619741"/>
    <lineage>
        <taxon>Bacteria</taxon>
        <taxon>Bacillati</taxon>
        <taxon>Actinomycetota</taxon>
        <taxon>Actinomycetes</taxon>
        <taxon>Micromonosporales</taxon>
        <taxon>Micromonosporaceae</taxon>
        <taxon>Longispora</taxon>
    </lineage>
</organism>
<reference evidence="7" key="1">
    <citation type="submission" date="2020-11" db="EMBL/GenBank/DDBJ databases">
        <title>Sequencing the genomes of 1000 actinobacteria strains.</title>
        <authorList>
            <person name="Klenk H.-P."/>
        </authorList>
    </citation>
    <scope>NUCLEOTIDE SEQUENCE</scope>
    <source>
        <strain evidence="7">DSM 45356</strain>
    </source>
</reference>
<dbReference type="EMBL" id="JADOUF010000001">
    <property type="protein sequence ID" value="MBG6137189.1"/>
    <property type="molecule type" value="Genomic_DNA"/>
</dbReference>
<evidence type="ECO:0000256" key="4">
    <source>
        <dbReference type="ARBA" id="ARBA00022679"/>
    </source>
</evidence>
<keyword evidence="8" id="KW-1185">Reference proteome</keyword>
<evidence type="ECO:0000256" key="2">
    <source>
        <dbReference type="ARBA" id="ARBA00008138"/>
    </source>
</evidence>
<evidence type="ECO:0000313" key="7">
    <source>
        <dbReference type="EMBL" id="MBG6137189.1"/>
    </source>
</evidence>